<dbReference type="Proteomes" id="UP000314294">
    <property type="component" value="Unassembled WGS sequence"/>
</dbReference>
<sequence>MPWGGHVQQVYIRLTINRRKLPVTTDCGIAAQGEVQSSSMLWPITVPIWTVTRVDADKDEFPERNTRDVEKIHIIMALRQDGAFIHIVDIDGDCCCGCWAVTATDQSHWVLSTDHEDILTLTLKVQDLRNHTVVVVVVVVGGSGDAQVFPVTSTVTMPLEKKALAFPAMSFTITESL</sequence>
<reference evidence="1 2" key="1">
    <citation type="submission" date="2019-03" db="EMBL/GenBank/DDBJ databases">
        <title>First draft genome of Liparis tanakae, snailfish: a comprehensive survey of snailfish specific genes.</title>
        <authorList>
            <person name="Kim W."/>
            <person name="Song I."/>
            <person name="Jeong J.-H."/>
            <person name="Kim D."/>
            <person name="Kim S."/>
            <person name="Ryu S."/>
            <person name="Song J.Y."/>
            <person name="Lee S.K."/>
        </authorList>
    </citation>
    <scope>NUCLEOTIDE SEQUENCE [LARGE SCALE GENOMIC DNA]</scope>
    <source>
        <tissue evidence="1">Muscle</tissue>
    </source>
</reference>
<accession>A0A4Z2IRK9</accession>
<proteinExistence type="predicted"/>
<dbReference type="EMBL" id="SRLO01000054">
    <property type="protein sequence ID" value="TNN80481.1"/>
    <property type="molecule type" value="Genomic_DNA"/>
</dbReference>
<dbReference type="AlphaFoldDB" id="A0A4Z2IRK9"/>
<evidence type="ECO:0000313" key="1">
    <source>
        <dbReference type="EMBL" id="TNN80481.1"/>
    </source>
</evidence>
<keyword evidence="2" id="KW-1185">Reference proteome</keyword>
<gene>
    <name evidence="1" type="ORF">EYF80_009220</name>
</gene>
<protein>
    <submittedName>
        <fullName evidence="1">Uncharacterized protein</fullName>
    </submittedName>
</protein>
<organism evidence="1 2">
    <name type="scientific">Liparis tanakae</name>
    <name type="common">Tanaka's snailfish</name>
    <dbReference type="NCBI Taxonomy" id="230148"/>
    <lineage>
        <taxon>Eukaryota</taxon>
        <taxon>Metazoa</taxon>
        <taxon>Chordata</taxon>
        <taxon>Craniata</taxon>
        <taxon>Vertebrata</taxon>
        <taxon>Euteleostomi</taxon>
        <taxon>Actinopterygii</taxon>
        <taxon>Neopterygii</taxon>
        <taxon>Teleostei</taxon>
        <taxon>Neoteleostei</taxon>
        <taxon>Acanthomorphata</taxon>
        <taxon>Eupercaria</taxon>
        <taxon>Perciformes</taxon>
        <taxon>Cottioidei</taxon>
        <taxon>Cottales</taxon>
        <taxon>Liparidae</taxon>
        <taxon>Liparis</taxon>
    </lineage>
</organism>
<evidence type="ECO:0000313" key="2">
    <source>
        <dbReference type="Proteomes" id="UP000314294"/>
    </source>
</evidence>
<name>A0A4Z2IRK9_9TELE</name>
<comment type="caution">
    <text evidence="1">The sequence shown here is derived from an EMBL/GenBank/DDBJ whole genome shotgun (WGS) entry which is preliminary data.</text>
</comment>